<feature type="region of interest" description="Disordered" evidence="1">
    <location>
        <begin position="1"/>
        <end position="86"/>
    </location>
</feature>
<dbReference type="EMBL" id="JAGSMN010001770">
    <property type="protein sequence ID" value="MBR7678728.1"/>
    <property type="molecule type" value="Genomic_DNA"/>
</dbReference>
<protein>
    <submittedName>
        <fullName evidence="2">Uncharacterized protein</fullName>
    </submittedName>
</protein>
<evidence type="ECO:0000313" key="2">
    <source>
        <dbReference type="EMBL" id="MBR7678728.1"/>
    </source>
</evidence>
<evidence type="ECO:0000313" key="3">
    <source>
        <dbReference type="Proteomes" id="UP000675554"/>
    </source>
</evidence>
<reference evidence="2" key="1">
    <citation type="submission" date="2021-04" db="EMBL/GenBank/DDBJ databases">
        <title>Sequencing of actinobacteria type strains.</title>
        <authorList>
            <person name="Nguyen G.-S."/>
            <person name="Wentzel A."/>
        </authorList>
    </citation>
    <scope>NUCLEOTIDE SEQUENCE</scope>
    <source>
        <strain evidence="2">DSM 42095</strain>
    </source>
</reference>
<name>A0A8T4J4R6_9ACTN</name>
<evidence type="ECO:0000256" key="1">
    <source>
        <dbReference type="SAM" id="MobiDB-lite"/>
    </source>
</evidence>
<accession>A0A8T4J4R6</accession>
<feature type="compositionally biased region" description="Polar residues" evidence="1">
    <location>
        <begin position="36"/>
        <end position="55"/>
    </location>
</feature>
<organism evidence="2 3">
    <name type="scientific">Streptomyces daliensis</name>
    <dbReference type="NCBI Taxonomy" id="299421"/>
    <lineage>
        <taxon>Bacteria</taxon>
        <taxon>Bacillati</taxon>
        <taxon>Actinomycetota</taxon>
        <taxon>Actinomycetes</taxon>
        <taxon>Kitasatosporales</taxon>
        <taxon>Streptomycetaceae</taxon>
        <taxon>Streptomyces</taxon>
    </lineage>
</organism>
<gene>
    <name evidence="2" type="ORF">KDA82_38410</name>
</gene>
<feature type="compositionally biased region" description="Polar residues" evidence="1">
    <location>
        <begin position="1"/>
        <end position="30"/>
    </location>
</feature>
<feature type="non-terminal residue" evidence="2">
    <location>
        <position position="86"/>
    </location>
</feature>
<dbReference type="AlphaFoldDB" id="A0A8T4J4R6"/>
<sequence length="86" mass="8987">MSQRPTYPYNQPLQSNGFSGPSNPYSQYDQSGLGISPTSPTGSTGPAQNGYNTSGRRGADETIVGPDGYQENLPAYNAYPPAAPSA</sequence>
<keyword evidence="3" id="KW-1185">Reference proteome</keyword>
<comment type="caution">
    <text evidence="2">The sequence shown here is derived from an EMBL/GenBank/DDBJ whole genome shotgun (WGS) entry which is preliminary data.</text>
</comment>
<proteinExistence type="predicted"/>
<dbReference type="Proteomes" id="UP000675554">
    <property type="component" value="Unassembled WGS sequence"/>
</dbReference>